<evidence type="ECO:0000313" key="2">
    <source>
        <dbReference type="Proteomes" id="UP000198977"/>
    </source>
</evidence>
<name>A0A1I2GJN3_9RHOB</name>
<dbReference type="RefSeq" id="WP_143092498.1">
    <property type="nucleotide sequence ID" value="NZ_FOMW01000025.1"/>
</dbReference>
<organism evidence="1 2">
    <name type="scientific">Sulfitobacter brevis</name>
    <dbReference type="NCBI Taxonomy" id="74348"/>
    <lineage>
        <taxon>Bacteria</taxon>
        <taxon>Pseudomonadati</taxon>
        <taxon>Pseudomonadota</taxon>
        <taxon>Alphaproteobacteria</taxon>
        <taxon>Rhodobacterales</taxon>
        <taxon>Roseobacteraceae</taxon>
        <taxon>Sulfitobacter</taxon>
    </lineage>
</organism>
<sequence>MFSPEGFTPLSELHRLAPREDSLYPKNLMNLIAEQPSIYVCSKEGLPLKVDGRILSIFGATYLFIDTELWVVSFERIRRSAWNESHVLGGVNYENPPEIDLVNLVRRIKGKIYMATPLPDDVSDDFTEAIQPLEGYPVMLKDGDAKKILDALQPRNAIPKASSTGRPRKLEAVQDFMRRKWPNQNYPTIEQLRRDLLDECEITAGSTLIKNAKRSIKSE</sequence>
<protein>
    <submittedName>
        <fullName evidence="1">Uncharacterized protein</fullName>
    </submittedName>
</protein>
<keyword evidence="2" id="KW-1185">Reference proteome</keyword>
<evidence type="ECO:0000313" key="1">
    <source>
        <dbReference type="EMBL" id="SFF17160.1"/>
    </source>
</evidence>
<proteinExistence type="predicted"/>
<dbReference type="STRING" id="74348.SAMN04488523_12510"/>
<reference evidence="1 2" key="1">
    <citation type="submission" date="2016-10" db="EMBL/GenBank/DDBJ databases">
        <authorList>
            <person name="de Groot N.N."/>
        </authorList>
    </citation>
    <scope>NUCLEOTIDE SEQUENCE [LARGE SCALE GENOMIC DNA]</scope>
    <source>
        <strain evidence="1 2">DSM 11443</strain>
    </source>
</reference>
<dbReference type="Proteomes" id="UP000198977">
    <property type="component" value="Unassembled WGS sequence"/>
</dbReference>
<gene>
    <name evidence="1" type="ORF">SAMN04488523_12510</name>
</gene>
<dbReference type="EMBL" id="FOMW01000025">
    <property type="protein sequence ID" value="SFF17160.1"/>
    <property type="molecule type" value="Genomic_DNA"/>
</dbReference>
<accession>A0A1I2GJN3</accession>
<dbReference type="AlphaFoldDB" id="A0A1I2GJN3"/>